<dbReference type="GO" id="GO:0140359">
    <property type="term" value="F:ABC-type transporter activity"/>
    <property type="evidence" value="ECO:0007669"/>
    <property type="project" value="InterPro"/>
</dbReference>
<evidence type="ECO:0000256" key="1">
    <source>
        <dbReference type="ARBA" id="ARBA00004651"/>
    </source>
</evidence>
<dbReference type="InterPro" id="IPR050173">
    <property type="entry name" value="ABC_transporter_C-like"/>
</dbReference>
<dbReference type="SMART" id="SM00382">
    <property type="entry name" value="AAA"/>
    <property type="match status" value="2"/>
</dbReference>
<dbReference type="Pfam" id="PF00005">
    <property type="entry name" value="ABC_tran"/>
    <property type="match status" value="2"/>
</dbReference>
<feature type="transmembrane region" description="Helical" evidence="10">
    <location>
        <begin position="1018"/>
        <end position="1044"/>
    </location>
</feature>
<evidence type="ECO:0000313" key="14">
    <source>
        <dbReference type="Proteomes" id="UP000054383"/>
    </source>
</evidence>
<dbReference type="InterPro" id="IPR017871">
    <property type="entry name" value="ABC_transporter-like_CS"/>
</dbReference>
<dbReference type="OrthoDB" id="6500128at2759"/>
<comment type="similarity">
    <text evidence="2">Belongs to the ABC transporter superfamily. ABCC family. Conjugate transporter (TC 3.A.1.208) subfamily.</text>
</comment>
<feature type="transmembrane region" description="Helical" evidence="10">
    <location>
        <begin position="1149"/>
        <end position="1170"/>
    </location>
</feature>
<keyword evidence="6" id="KW-0547">Nucleotide-binding</keyword>
<dbReference type="OMA" id="YEYRTIR"/>
<feature type="domain" description="ABC transmembrane type-1" evidence="12">
    <location>
        <begin position="278"/>
        <end position="553"/>
    </location>
</feature>
<feature type="transmembrane region" description="Helical" evidence="10">
    <location>
        <begin position="158"/>
        <end position="175"/>
    </location>
</feature>
<proteinExistence type="inferred from homology"/>
<reference evidence="13 14" key="1">
    <citation type="submission" date="2015-04" db="EMBL/GenBank/DDBJ databases">
        <authorList>
            <person name="Syromyatnikov M.Y."/>
            <person name="Popov V.N."/>
        </authorList>
    </citation>
    <scope>NUCLEOTIDE SEQUENCE [LARGE SCALE GENOMIC DNA]</scope>
    <source>
        <strain evidence="13">WF-38-12</strain>
    </source>
</reference>
<dbReference type="STRING" id="28573.A0A0U1LVL1"/>
<feature type="domain" description="ABC transmembrane type-1" evidence="12">
    <location>
        <begin position="916"/>
        <end position="1172"/>
    </location>
</feature>
<evidence type="ECO:0000256" key="10">
    <source>
        <dbReference type="SAM" id="Phobius"/>
    </source>
</evidence>
<dbReference type="GO" id="GO:0005524">
    <property type="term" value="F:ATP binding"/>
    <property type="evidence" value="ECO:0007669"/>
    <property type="project" value="UniProtKB-KW"/>
</dbReference>
<dbReference type="InterPro" id="IPR003439">
    <property type="entry name" value="ABC_transporter-like_ATP-bd"/>
</dbReference>
<dbReference type="CDD" id="cd03250">
    <property type="entry name" value="ABCC_MRP_domain1"/>
    <property type="match status" value="1"/>
</dbReference>
<dbReference type="CDD" id="cd03244">
    <property type="entry name" value="ABCC_MRP_domain2"/>
    <property type="match status" value="1"/>
</dbReference>
<dbReference type="Proteomes" id="UP000054383">
    <property type="component" value="Unassembled WGS sequence"/>
</dbReference>
<dbReference type="PROSITE" id="PS50929">
    <property type="entry name" value="ABC_TM1F"/>
    <property type="match status" value="2"/>
</dbReference>
<organism evidence="13 14">
    <name type="scientific">Talaromyces islandicus</name>
    <name type="common">Penicillium islandicum</name>
    <dbReference type="NCBI Taxonomy" id="28573"/>
    <lineage>
        <taxon>Eukaryota</taxon>
        <taxon>Fungi</taxon>
        <taxon>Dikarya</taxon>
        <taxon>Ascomycota</taxon>
        <taxon>Pezizomycotina</taxon>
        <taxon>Eurotiomycetes</taxon>
        <taxon>Eurotiomycetidae</taxon>
        <taxon>Eurotiales</taxon>
        <taxon>Trichocomaceae</taxon>
        <taxon>Talaromyces</taxon>
        <taxon>Talaromyces sect. Islandici</taxon>
    </lineage>
</organism>
<dbReference type="PANTHER" id="PTHR24223">
    <property type="entry name" value="ATP-BINDING CASSETTE SUB-FAMILY C"/>
    <property type="match status" value="1"/>
</dbReference>
<feature type="transmembrane region" description="Helical" evidence="10">
    <location>
        <begin position="931"/>
        <end position="957"/>
    </location>
</feature>
<dbReference type="FunFam" id="1.20.1560.10:FF:000066">
    <property type="entry name" value="ABC multidrug transporter (Eurofung)"/>
    <property type="match status" value="1"/>
</dbReference>
<dbReference type="SUPFAM" id="SSF90123">
    <property type="entry name" value="ABC transporter transmembrane region"/>
    <property type="match status" value="2"/>
</dbReference>
<name>A0A0U1LVL1_TALIS</name>
<feature type="domain" description="ABC transporter" evidence="11">
    <location>
        <begin position="605"/>
        <end position="832"/>
    </location>
</feature>
<dbReference type="InterPro" id="IPR044746">
    <property type="entry name" value="ABCC_6TM_D1"/>
</dbReference>
<feature type="transmembrane region" description="Helical" evidence="10">
    <location>
        <begin position="404"/>
        <end position="423"/>
    </location>
</feature>
<dbReference type="Gene3D" id="3.40.50.300">
    <property type="entry name" value="P-loop containing nucleotide triphosphate hydrolases"/>
    <property type="match status" value="2"/>
</dbReference>
<accession>A0A0U1LVL1</accession>
<evidence type="ECO:0000256" key="8">
    <source>
        <dbReference type="ARBA" id="ARBA00022989"/>
    </source>
</evidence>
<dbReference type="PROSITE" id="PS00211">
    <property type="entry name" value="ABC_TRANSPORTER_1"/>
    <property type="match status" value="1"/>
</dbReference>
<keyword evidence="9 10" id="KW-0472">Membrane</keyword>
<keyword evidence="7" id="KW-0067">ATP-binding</keyword>
<dbReference type="InterPro" id="IPR044726">
    <property type="entry name" value="ABCC_6TM_D2"/>
</dbReference>
<dbReference type="CDD" id="cd18580">
    <property type="entry name" value="ABC_6TM_ABCC_D2"/>
    <property type="match status" value="1"/>
</dbReference>
<dbReference type="FunFam" id="3.40.50.300:FF:000838">
    <property type="entry name" value="ABC multidrug transporter (Eurofung)"/>
    <property type="match status" value="1"/>
</dbReference>
<evidence type="ECO:0000313" key="13">
    <source>
        <dbReference type="EMBL" id="CRG87245.1"/>
    </source>
</evidence>
<evidence type="ECO:0000256" key="9">
    <source>
        <dbReference type="ARBA" id="ARBA00023136"/>
    </source>
</evidence>
<evidence type="ECO:0000256" key="5">
    <source>
        <dbReference type="ARBA" id="ARBA00022692"/>
    </source>
</evidence>
<dbReference type="InterPro" id="IPR003593">
    <property type="entry name" value="AAA+_ATPase"/>
</dbReference>
<feature type="transmembrane region" description="Helical" evidence="10">
    <location>
        <begin position="1106"/>
        <end position="1137"/>
    </location>
</feature>
<evidence type="ECO:0000259" key="11">
    <source>
        <dbReference type="PROSITE" id="PS50893"/>
    </source>
</evidence>
<dbReference type="InterPro" id="IPR036640">
    <property type="entry name" value="ABC1_TM_sf"/>
</dbReference>
<evidence type="ECO:0000256" key="6">
    <source>
        <dbReference type="ARBA" id="ARBA00022741"/>
    </source>
</evidence>
<feature type="transmembrane region" description="Helical" evidence="10">
    <location>
        <begin position="310"/>
        <end position="332"/>
    </location>
</feature>
<dbReference type="FunFam" id="1.20.1560.10:FF:000055">
    <property type="entry name" value="ABC multidrug transporter (Eurofung)"/>
    <property type="match status" value="1"/>
</dbReference>
<dbReference type="Gene3D" id="1.20.1560.10">
    <property type="entry name" value="ABC transporter type 1, transmembrane domain"/>
    <property type="match status" value="2"/>
</dbReference>
<protein>
    <submittedName>
        <fullName evidence="13">Multidrug resistance-associated protein 6</fullName>
    </submittedName>
</protein>
<gene>
    <name evidence="13" type="ORF">PISL3812_04262</name>
</gene>
<feature type="domain" description="ABC transporter" evidence="11">
    <location>
        <begin position="1210"/>
        <end position="1441"/>
    </location>
</feature>
<dbReference type="SUPFAM" id="SSF52540">
    <property type="entry name" value="P-loop containing nucleoside triphosphate hydrolases"/>
    <property type="match status" value="2"/>
</dbReference>
<evidence type="ECO:0000256" key="2">
    <source>
        <dbReference type="ARBA" id="ARBA00009726"/>
    </source>
</evidence>
<sequence>MACTSVADAVFGPRVSIACRAFDFTLYFEDVFLSCLPAALFLALLPLECWRLRNEPLRVQRSALLGCSSRRPLCVPTRLRPRSTVARTRDTPAIQSHVSLPADVLDQLALASAAALSYIHHCRSIRPSTLLVIFLSVRSLLGLARVRTLWLIPTASSAAIPFTVGFGCSLLSMMIESSGKESSLAATTAKPATPEPFSGFWTRASFAWLAGTFRQGYVKVLSVHDLPDLEPQLDSQLVAQKLQHSWAQVNDKSAKYALLWSCFRAYTYPFLSGVLPRLLVSGFTFCQPFLINATVSWVEIPGASPDSGKALIGAYALVYLGLAIFTALYGYYTFRFTIRLRGGLISLIHRQTMRSRAVDLGETTAITLMGTDVERIATGFREIHELWACPIDIGIAIYLLERQVGVACLVPSLIAVAFISMTFKLSAASNRFQRRWVEKVQERLRLTSYTLENIKSVKMLGLSERIFSIIQGSRYAEIVTSAAFRKLLVGIITLSNSPADLAPMATFLVYVIIALVRQDNSILAAQAFTSLSLISLMTTPMLTFIQAVPAVIQCLGCLDRIQEYASAPSPDDEEDTINENITGKHDDSISLQAITKPATEQRELVKFSNYTVGWKQDSPPVLREMQLSIQRGDITMIVGPIGSGKSTLLESILGETLVVEGGMDNDFSCVAYCSQTPWLQSETIRQNIIGASAIDMEWYSTVVSACGLDKDLARLLEGDQTFLGNNGLTISGGQKQRIALARALYSRCKVVLLDDVFSGIDAATTELVTRCLFGEKGLFRQLQTTVVLATHSSFLLHYADNVVILADGTVVDTGSLDSLQCRNSYIQGLEISPPTESITKESNEVPLDSQISNSQASNEDSEDAELLHHDRQDGDFSIYAYYASASGVTMVLSSLGLIFCWSFSREFPTIWLDWWSAANAKNPNSEVGMYLGVYVMLGIAGLIFMIAACWLLFVYVVSKSALQLHNDLANSTMRAPFQFFHKVDIGSITNRFSQDMDIIDMKLPLEALNFLASGSTCIVKVTILAAFAKYLGIAIPFMGVLVYMTQKFYLRNSRQLRYLDIEAKAPLYTHFLEIVSGAATIRAFRWHEAFNAKLISLLNISQRPVYLLYCAQQCLGFVLDVLVAVMAVILVATVVFLRDKFNPGDVGVALVMVMTFNSSLMQLIKFWTMMETSIGAVTRVKSYVATTEPEEPVSSGQFQLPALWPSNGAIQISDFTAAHSVTSSPVLKSISMTVQPGEKIAICGSSGSGKTTLILALLRMVEIQQGSITIDGVDISGCSRPVIRSRLNVVTQDPFLVAGSVRFNIDPFEEATDEEITAALLSLGLWERINLDGGLEMEMNTASWSLGQRQLLCLARAMVRGGKLLILDEATSSVDHKTEEMMQQALETEFSSHTVLSVLHRLRYIHRYDRVAVLDRGVLVEFDTPAALLARNSRFSDLYHSRSH</sequence>
<dbReference type="EMBL" id="CVMT01000003">
    <property type="protein sequence ID" value="CRG87245.1"/>
    <property type="molecule type" value="Genomic_DNA"/>
</dbReference>
<dbReference type="PROSITE" id="PS50893">
    <property type="entry name" value="ABC_TRANSPORTER_2"/>
    <property type="match status" value="2"/>
</dbReference>
<dbReference type="GO" id="GO:0005886">
    <property type="term" value="C:plasma membrane"/>
    <property type="evidence" value="ECO:0007669"/>
    <property type="project" value="UniProtKB-SubCell"/>
</dbReference>
<evidence type="ECO:0000256" key="7">
    <source>
        <dbReference type="ARBA" id="ARBA00022840"/>
    </source>
</evidence>
<keyword evidence="8 10" id="KW-1133">Transmembrane helix</keyword>
<comment type="subcellular location">
    <subcellularLocation>
        <location evidence="1">Cell membrane</location>
        <topology evidence="1">Multi-pass membrane protein</topology>
    </subcellularLocation>
</comment>
<dbReference type="GO" id="GO:0016887">
    <property type="term" value="F:ATP hydrolysis activity"/>
    <property type="evidence" value="ECO:0007669"/>
    <property type="project" value="InterPro"/>
</dbReference>
<dbReference type="Pfam" id="PF00664">
    <property type="entry name" value="ABC_membrane"/>
    <property type="match status" value="2"/>
</dbReference>
<feature type="transmembrane region" description="Helical" evidence="10">
    <location>
        <begin position="278"/>
        <end position="298"/>
    </location>
</feature>
<keyword evidence="4" id="KW-1003">Cell membrane</keyword>
<dbReference type="CDD" id="cd18579">
    <property type="entry name" value="ABC_6TM_ABCC_D1"/>
    <property type="match status" value="1"/>
</dbReference>
<dbReference type="InterPro" id="IPR027417">
    <property type="entry name" value="P-loop_NTPase"/>
</dbReference>
<evidence type="ECO:0000256" key="3">
    <source>
        <dbReference type="ARBA" id="ARBA00022448"/>
    </source>
</evidence>
<evidence type="ECO:0000256" key="4">
    <source>
        <dbReference type="ARBA" id="ARBA00022475"/>
    </source>
</evidence>
<keyword evidence="3" id="KW-0813">Transport</keyword>
<keyword evidence="5 10" id="KW-0812">Transmembrane</keyword>
<keyword evidence="14" id="KW-1185">Reference proteome</keyword>
<dbReference type="InterPro" id="IPR011527">
    <property type="entry name" value="ABC1_TM_dom"/>
</dbReference>
<dbReference type="PANTHER" id="PTHR24223:SF404">
    <property type="entry name" value="ABC MULTIDRUG TRANSPORTER (EUROFUNG)-RELATED"/>
    <property type="match status" value="1"/>
</dbReference>
<feature type="transmembrane region" description="Helical" evidence="10">
    <location>
        <begin position="879"/>
        <end position="901"/>
    </location>
</feature>
<evidence type="ECO:0000259" key="12">
    <source>
        <dbReference type="PROSITE" id="PS50929"/>
    </source>
</evidence>